<accession>A0ABQ7V0W7</accession>
<evidence type="ECO:0000313" key="2">
    <source>
        <dbReference type="Proteomes" id="UP000826656"/>
    </source>
</evidence>
<name>A0ABQ7V0W7_SOLTU</name>
<comment type="caution">
    <text evidence="1">The sequence shown here is derived from an EMBL/GenBank/DDBJ whole genome shotgun (WGS) entry which is preliminary data.</text>
</comment>
<proteinExistence type="predicted"/>
<sequence length="67" mass="7789">MEPSNGTSAYRFLNKHSFLDFTSNKLSPYGVRPREKSNTQALELICQSTITTNLYFELKRLRSFPSR</sequence>
<gene>
    <name evidence="1" type="ORF">KY290_021208</name>
</gene>
<evidence type="ECO:0000313" key="1">
    <source>
        <dbReference type="EMBL" id="KAH0757715.1"/>
    </source>
</evidence>
<protein>
    <submittedName>
        <fullName evidence="1">Uncharacterized protein</fullName>
    </submittedName>
</protein>
<organism evidence="1 2">
    <name type="scientific">Solanum tuberosum</name>
    <name type="common">Potato</name>
    <dbReference type="NCBI Taxonomy" id="4113"/>
    <lineage>
        <taxon>Eukaryota</taxon>
        <taxon>Viridiplantae</taxon>
        <taxon>Streptophyta</taxon>
        <taxon>Embryophyta</taxon>
        <taxon>Tracheophyta</taxon>
        <taxon>Spermatophyta</taxon>
        <taxon>Magnoliopsida</taxon>
        <taxon>eudicotyledons</taxon>
        <taxon>Gunneridae</taxon>
        <taxon>Pentapetalae</taxon>
        <taxon>asterids</taxon>
        <taxon>lamiids</taxon>
        <taxon>Solanales</taxon>
        <taxon>Solanaceae</taxon>
        <taxon>Solanoideae</taxon>
        <taxon>Solaneae</taxon>
        <taxon>Solanum</taxon>
    </lineage>
</organism>
<dbReference type="Proteomes" id="UP000826656">
    <property type="component" value="Unassembled WGS sequence"/>
</dbReference>
<reference evidence="1 2" key="1">
    <citation type="journal article" date="2021" name="bioRxiv">
        <title>Chromosome-scale and haplotype-resolved genome assembly of a tetraploid potato cultivar.</title>
        <authorList>
            <person name="Sun H."/>
            <person name="Jiao W.-B."/>
            <person name="Krause K."/>
            <person name="Campoy J.A."/>
            <person name="Goel M."/>
            <person name="Folz-Donahue K."/>
            <person name="Kukat C."/>
            <person name="Huettel B."/>
            <person name="Schneeberger K."/>
        </authorList>
    </citation>
    <scope>NUCLEOTIDE SEQUENCE [LARGE SCALE GENOMIC DNA]</scope>
    <source>
        <strain evidence="1">SolTubOtavaFocal</strain>
        <tissue evidence="1">Leaves</tissue>
    </source>
</reference>
<keyword evidence="2" id="KW-1185">Reference proteome</keyword>
<dbReference type="EMBL" id="JAIVGD010000015">
    <property type="protein sequence ID" value="KAH0757715.1"/>
    <property type="molecule type" value="Genomic_DNA"/>
</dbReference>